<evidence type="ECO:0000256" key="1">
    <source>
        <dbReference type="ARBA" id="ARBA00004651"/>
    </source>
</evidence>
<proteinExistence type="predicted"/>
<dbReference type="PANTHER" id="PTHR32196">
    <property type="entry name" value="ABC TRANSPORTER PERMEASE PROTEIN YPHD-RELATED-RELATED"/>
    <property type="match status" value="1"/>
</dbReference>
<name>N1V832_9MICC</name>
<dbReference type="EMBL" id="ANPE02000020">
    <property type="protein sequence ID" value="EMY36164.1"/>
    <property type="molecule type" value="Genomic_DNA"/>
</dbReference>
<feature type="transmembrane region" description="Helical" evidence="8">
    <location>
        <begin position="289"/>
        <end position="305"/>
    </location>
</feature>
<feature type="transmembrane region" description="Helical" evidence="8">
    <location>
        <begin position="207"/>
        <end position="229"/>
    </location>
</feature>
<feature type="transmembrane region" description="Helical" evidence="8">
    <location>
        <begin position="241"/>
        <end position="257"/>
    </location>
</feature>
<dbReference type="OrthoDB" id="5193167at2"/>
<dbReference type="PANTHER" id="PTHR32196:SF21">
    <property type="entry name" value="ABC TRANSPORTER PERMEASE PROTEIN YPHD-RELATED"/>
    <property type="match status" value="1"/>
</dbReference>
<protein>
    <submittedName>
        <fullName evidence="9">Inner-membrane translocator</fullName>
    </submittedName>
</protein>
<evidence type="ECO:0000256" key="8">
    <source>
        <dbReference type="SAM" id="Phobius"/>
    </source>
</evidence>
<keyword evidence="3" id="KW-1003">Cell membrane</keyword>
<keyword evidence="5 8" id="KW-0812">Transmembrane</keyword>
<gene>
    <name evidence="9" type="ORF">D477_000540</name>
</gene>
<evidence type="ECO:0000256" key="7">
    <source>
        <dbReference type="ARBA" id="ARBA00023136"/>
    </source>
</evidence>
<keyword evidence="7 8" id="KW-0472">Membrane</keyword>
<dbReference type="GO" id="GO:0022857">
    <property type="term" value="F:transmembrane transporter activity"/>
    <property type="evidence" value="ECO:0007669"/>
    <property type="project" value="InterPro"/>
</dbReference>
<keyword evidence="4" id="KW-0997">Cell inner membrane</keyword>
<keyword evidence="10" id="KW-1185">Reference proteome</keyword>
<feature type="transmembrane region" description="Helical" evidence="8">
    <location>
        <begin position="264"/>
        <end position="283"/>
    </location>
</feature>
<evidence type="ECO:0000256" key="4">
    <source>
        <dbReference type="ARBA" id="ARBA00022519"/>
    </source>
</evidence>
<evidence type="ECO:0000256" key="2">
    <source>
        <dbReference type="ARBA" id="ARBA00022448"/>
    </source>
</evidence>
<dbReference type="CDD" id="cd06579">
    <property type="entry name" value="TM_PBP1_transp_AraH_like"/>
    <property type="match status" value="1"/>
</dbReference>
<evidence type="ECO:0000256" key="6">
    <source>
        <dbReference type="ARBA" id="ARBA00022989"/>
    </source>
</evidence>
<reference evidence="9 10" key="1">
    <citation type="journal article" date="2013" name="Genome Announc.">
        <title>Draft Genome Sequence of Arthrobacter crystallopoietes Strain BAB-32, Revealing Genes for Bioremediation.</title>
        <authorList>
            <person name="Joshi M.N."/>
            <person name="Pandit A.S."/>
            <person name="Sharma A."/>
            <person name="Pandya R.V."/>
            <person name="Desai S.M."/>
            <person name="Saxena A.K."/>
            <person name="Bagatharia S.B."/>
        </authorList>
    </citation>
    <scope>NUCLEOTIDE SEQUENCE [LARGE SCALE GENOMIC DNA]</scope>
    <source>
        <strain evidence="9 10">BAB-32</strain>
    </source>
</reference>
<feature type="transmembrane region" description="Helical" evidence="8">
    <location>
        <begin position="157"/>
        <end position="179"/>
    </location>
</feature>
<dbReference type="RefSeq" id="WP_005266164.1">
    <property type="nucleotide sequence ID" value="NZ_ANPE02000020.1"/>
</dbReference>
<keyword evidence="6 8" id="KW-1133">Transmembrane helix</keyword>
<comment type="caution">
    <text evidence="9">The sequence shown here is derived from an EMBL/GenBank/DDBJ whole genome shotgun (WGS) entry which is preliminary data.</text>
</comment>
<dbReference type="Proteomes" id="UP000010729">
    <property type="component" value="Unassembled WGS sequence"/>
</dbReference>
<feature type="transmembrane region" description="Helical" evidence="8">
    <location>
        <begin position="87"/>
        <end position="106"/>
    </location>
</feature>
<feature type="transmembrane region" description="Helical" evidence="8">
    <location>
        <begin position="39"/>
        <end position="58"/>
    </location>
</feature>
<evidence type="ECO:0000313" key="10">
    <source>
        <dbReference type="Proteomes" id="UP000010729"/>
    </source>
</evidence>
<dbReference type="GO" id="GO:0005886">
    <property type="term" value="C:plasma membrane"/>
    <property type="evidence" value="ECO:0007669"/>
    <property type="project" value="UniProtKB-SubCell"/>
</dbReference>
<keyword evidence="2" id="KW-0813">Transport</keyword>
<evidence type="ECO:0000313" key="9">
    <source>
        <dbReference type="EMBL" id="EMY36164.1"/>
    </source>
</evidence>
<evidence type="ECO:0000256" key="3">
    <source>
        <dbReference type="ARBA" id="ARBA00022475"/>
    </source>
</evidence>
<comment type="subcellular location">
    <subcellularLocation>
        <location evidence="1">Cell membrane</location>
        <topology evidence="1">Multi-pass membrane protein</topology>
    </subcellularLocation>
</comment>
<dbReference type="AlphaFoldDB" id="N1V832"/>
<feature type="transmembrane region" description="Helical" evidence="8">
    <location>
        <begin position="118"/>
        <end position="137"/>
    </location>
</feature>
<dbReference type="InterPro" id="IPR001851">
    <property type="entry name" value="ABC_transp_permease"/>
</dbReference>
<sequence length="325" mass="33000">MKPTFLYWNFRALIAWVLALLAIAGFASSNPDFLQPGNLYALLQIFSPLVLVACGLGVVMLAGEFDISISGTFPLVALVSVKLSDSVGTPLAVLIAIALGIGFGLLNGWVTARFRIPSLAVTVGSMVLAIGIGYAIAGGQIVQMSDFDSGMALTQAVGGIFSLQSLIQLVLAALIILTLRATWLGRYVYAAGSDANRARASGMPVSFTVIAAFAISGLAVGLAGALQGVSLASGTAGPDDALLLQAATAAILGGISLNGGKGSLVGVVGAALLLAVLSNGLSFMGTTSATIQLVSGAILLAVVIVDKPLDRFTRRYIQSSTVSVA</sequence>
<organism evidence="9 10">
    <name type="scientific">Arthrobacter crystallopoietes BAB-32</name>
    <dbReference type="NCBI Taxonomy" id="1246476"/>
    <lineage>
        <taxon>Bacteria</taxon>
        <taxon>Bacillati</taxon>
        <taxon>Actinomycetota</taxon>
        <taxon>Actinomycetes</taxon>
        <taxon>Micrococcales</taxon>
        <taxon>Micrococcaceae</taxon>
        <taxon>Crystallibacter</taxon>
    </lineage>
</organism>
<evidence type="ECO:0000256" key="5">
    <source>
        <dbReference type="ARBA" id="ARBA00022692"/>
    </source>
</evidence>
<accession>N1V832</accession>
<dbReference type="Pfam" id="PF02653">
    <property type="entry name" value="BPD_transp_2"/>
    <property type="match status" value="1"/>
</dbReference>